<keyword evidence="1" id="KW-1133">Transmembrane helix</keyword>
<keyword evidence="3" id="KW-1185">Reference proteome</keyword>
<proteinExistence type="predicted"/>
<evidence type="ECO:0000313" key="2">
    <source>
        <dbReference type="EMBL" id="DAD51214.1"/>
    </source>
</evidence>
<dbReference type="RefSeq" id="YP_010768819.1">
    <property type="nucleotide sequence ID" value="NC_073798.1"/>
</dbReference>
<dbReference type="EMBL" id="BK013755">
    <property type="protein sequence ID" value="DAD51214.1"/>
    <property type="molecule type" value="Genomic_RNA"/>
</dbReference>
<evidence type="ECO:0000313" key="3">
    <source>
        <dbReference type="Proteomes" id="UP000681953"/>
    </source>
</evidence>
<sequence>MGPQALSVHIAWIVFCLLALSPGPVLLAVLKRLLELLGA</sequence>
<reference evidence="2" key="1">
    <citation type="submission" date="2020-09" db="EMBL/GenBank/DDBJ databases">
        <title>Leviviricetes taxonomy.</title>
        <authorList>
            <person name="Stockdale S.R."/>
            <person name="Callanan J."/>
            <person name="Adriaenssens E.M."/>
            <person name="Kuhn J.H."/>
            <person name="Rumnieks J."/>
            <person name="Shkoporov A."/>
            <person name="Draper L.A."/>
            <person name="Ross P."/>
            <person name="Hill C."/>
        </authorList>
    </citation>
    <scope>NUCLEOTIDE SEQUENCE</scope>
</reference>
<dbReference type="Proteomes" id="UP000681953">
    <property type="component" value="Segment"/>
</dbReference>
<organism evidence="2 3">
    <name type="scientific">ssRNA phage SRR7976326_2</name>
    <dbReference type="NCBI Taxonomy" id="2786726"/>
    <lineage>
        <taxon>Viruses</taxon>
        <taxon>Riboviria</taxon>
        <taxon>Orthornavirae</taxon>
        <taxon>Lenarviricota</taxon>
        <taxon>Leviviricetes</taxon>
        <taxon>Norzivirales</taxon>
        <taxon>Atkinsviridae</taxon>
        <taxon>Kudohovirus</taxon>
        <taxon>Kudohovirus pelocola</taxon>
    </lineage>
</organism>
<evidence type="ECO:0000256" key="1">
    <source>
        <dbReference type="SAM" id="Phobius"/>
    </source>
</evidence>
<keyword evidence="1" id="KW-0812">Transmembrane</keyword>
<gene>
    <name evidence="2" type="primary">SRR7976326_2_4</name>
</gene>
<dbReference type="GeneID" id="80397017"/>
<keyword evidence="1" id="KW-0472">Membrane</keyword>
<protein>
    <submittedName>
        <fullName evidence="2">Uncharacterized protein</fullName>
    </submittedName>
</protein>
<feature type="transmembrane region" description="Helical" evidence="1">
    <location>
        <begin position="6"/>
        <end position="30"/>
    </location>
</feature>
<name>A0A8S5KZT5_9VIRU</name>
<dbReference type="KEGG" id="vg:80397017"/>
<accession>A0A8S5KZT5</accession>